<dbReference type="EMBL" id="GBXM01044522">
    <property type="protein sequence ID" value="JAH64055.1"/>
    <property type="molecule type" value="Transcribed_RNA"/>
</dbReference>
<sequence length="18" mass="2225">MDGRNTWQDFLLSDPWPF</sequence>
<dbReference type="EMBL" id="GBXM01051233">
    <property type="protein sequence ID" value="JAH57344.1"/>
    <property type="molecule type" value="Transcribed_RNA"/>
</dbReference>
<dbReference type="AlphaFoldDB" id="A0A0E9TUJ5"/>
<reference evidence="1" key="2">
    <citation type="journal article" date="2015" name="Fish Shellfish Immunol.">
        <title>Early steps in the European eel (Anguilla anguilla)-Vibrio vulnificus interaction in the gills: Role of the RtxA13 toxin.</title>
        <authorList>
            <person name="Callol A."/>
            <person name="Pajuelo D."/>
            <person name="Ebbesson L."/>
            <person name="Teles M."/>
            <person name="MacKenzie S."/>
            <person name="Amaro C."/>
        </authorList>
    </citation>
    <scope>NUCLEOTIDE SEQUENCE</scope>
</reference>
<organism evidence="1">
    <name type="scientific">Anguilla anguilla</name>
    <name type="common">European freshwater eel</name>
    <name type="synonym">Muraena anguilla</name>
    <dbReference type="NCBI Taxonomy" id="7936"/>
    <lineage>
        <taxon>Eukaryota</taxon>
        <taxon>Metazoa</taxon>
        <taxon>Chordata</taxon>
        <taxon>Craniata</taxon>
        <taxon>Vertebrata</taxon>
        <taxon>Euteleostomi</taxon>
        <taxon>Actinopterygii</taxon>
        <taxon>Neopterygii</taxon>
        <taxon>Teleostei</taxon>
        <taxon>Anguilliformes</taxon>
        <taxon>Anguillidae</taxon>
        <taxon>Anguilla</taxon>
    </lineage>
</organism>
<name>A0A0E9TUJ5_ANGAN</name>
<evidence type="ECO:0000313" key="1">
    <source>
        <dbReference type="EMBL" id="JAH57344.1"/>
    </source>
</evidence>
<reference evidence="1" key="1">
    <citation type="submission" date="2014-11" db="EMBL/GenBank/DDBJ databases">
        <authorList>
            <person name="Amaro Gonzalez C."/>
        </authorList>
    </citation>
    <scope>NUCLEOTIDE SEQUENCE</scope>
</reference>
<accession>A0A0E9TUJ5</accession>
<protein>
    <submittedName>
        <fullName evidence="1">Uncharacterized protein</fullName>
    </submittedName>
</protein>
<proteinExistence type="predicted"/>